<sequence>MLQQAHQYRAAKTLVAGKQDESKRPRTEQPRGHPSGPPKRREDRSGMLPSRPPLIPLNSTQTEIFFQIRKKGLLKAPNPMKTHSERRNKRRYCCFHKEYGHDTEECRNLQNQIGDLIRDMHLGRYVRDQSSLPDSRPPRNLSPRPKGPVEK</sequence>
<proteinExistence type="predicted"/>
<evidence type="ECO:0000313" key="2">
    <source>
        <dbReference type="EMBL" id="RRT36884.1"/>
    </source>
</evidence>
<dbReference type="AlphaFoldDB" id="A0A426XBQ8"/>
<reference evidence="2 3" key="1">
    <citation type="journal article" date="2014" name="Agronomy (Basel)">
        <title>A Draft Genome Sequence for Ensete ventricosum, the Drought-Tolerant Tree Against Hunger.</title>
        <authorList>
            <person name="Harrison J."/>
            <person name="Moore K.A."/>
            <person name="Paszkiewicz K."/>
            <person name="Jones T."/>
            <person name="Grant M."/>
            <person name="Ambacheew D."/>
            <person name="Muzemil S."/>
            <person name="Studholme D.J."/>
        </authorList>
    </citation>
    <scope>NUCLEOTIDE SEQUENCE [LARGE SCALE GENOMIC DNA]</scope>
</reference>
<gene>
    <name evidence="2" type="ORF">B296_00039962</name>
</gene>
<feature type="region of interest" description="Disordered" evidence="1">
    <location>
        <begin position="1"/>
        <end position="60"/>
    </location>
</feature>
<feature type="compositionally biased region" description="Basic and acidic residues" evidence="1">
    <location>
        <begin position="18"/>
        <end position="31"/>
    </location>
</feature>
<name>A0A426XBQ8_ENSVE</name>
<protein>
    <recommendedName>
        <fullName evidence="4">Retrotransposon gag domain-containing protein</fullName>
    </recommendedName>
</protein>
<comment type="caution">
    <text evidence="2">The sequence shown here is derived from an EMBL/GenBank/DDBJ whole genome shotgun (WGS) entry which is preliminary data.</text>
</comment>
<organism evidence="2 3">
    <name type="scientific">Ensete ventricosum</name>
    <name type="common">Abyssinian banana</name>
    <name type="synonym">Musa ensete</name>
    <dbReference type="NCBI Taxonomy" id="4639"/>
    <lineage>
        <taxon>Eukaryota</taxon>
        <taxon>Viridiplantae</taxon>
        <taxon>Streptophyta</taxon>
        <taxon>Embryophyta</taxon>
        <taxon>Tracheophyta</taxon>
        <taxon>Spermatophyta</taxon>
        <taxon>Magnoliopsida</taxon>
        <taxon>Liliopsida</taxon>
        <taxon>Zingiberales</taxon>
        <taxon>Musaceae</taxon>
        <taxon>Ensete</taxon>
    </lineage>
</organism>
<accession>A0A426XBQ8</accession>
<feature type="region of interest" description="Disordered" evidence="1">
    <location>
        <begin position="127"/>
        <end position="151"/>
    </location>
</feature>
<evidence type="ECO:0008006" key="4">
    <source>
        <dbReference type="Google" id="ProtNLM"/>
    </source>
</evidence>
<dbReference type="Proteomes" id="UP000287651">
    <property type="component" value="Unassembled WGS sequence"/>
</dbReference>
<dbReference type="EMBL" id="AMZH03022959">
    <property type="protein sequence ID" value="RRT36884.1"/>
    <property type="molecule type" value="Genomic_DNA"/>
</dbReference>
<evidence type="ECO:0000313" key="3">
    <source>
        <dbReference type="Proteomes" id="UP000287651"/>
    </source>
</evidence>
<evidence type="ECO:0000256" key="1">
    <source>
        <dbReference type="SAM" id="MobiDB-lite"/>
    </source>
</evidence>